<evidence type="ECO:0000256" key="5">
    <source>
        <dbReference type="ARBA" id="ARBA00022737"/>
    </source>
</evidence>
<feature type="domain" description="C2H2-type" evidence="14">
    <location>
        <begin position="385"/>
        <end position="412"/>
    </location>
</feature>
<keyword evidence="9" id="KW-0238">DNA-binding</keyword>
<feature type="domain" description="C2H2-type" evidence="14">
    <location>
        <begin position="413"/>
        <end position="440"/>
    </location>
</feature>
<organism evidence="15 16">
    <name type="scientific">Pipistrellus kuhlii</name>
    <name type="common">Kuhl's pipistrelle</name>
    <dbReference type="NCBI Taxonomy" id="59472"/>
    <lineage>
        <taxon>Eukaryota</taxon>
        <taxon>Metazoa</taxon>
        <taxon>Chordata</taxon>
        <taxon>Craniata</taxon>
        <taxon>Vertebrata</taxon>
        <taxon>Euteleostomi</taxon>
        <taxon>Mammalia</taxon>
        <taxon>Eutheria</taxon>
        <taxon>Laurasiatheria</taxon>
        <taxon>Chiroptera</taxon>
        <taxon>Yangochiroptera</taxon>
        <taxon>Vespertilionidae</taxon>
        <taxon>Pipistrellus</taxon>
    </lineage>
</organism>
<evidence type="ECO:0000256" key="6">
    <source>
        <dbReference type="ARBA" id="ARBA00022771"/>
    </source>
</evidence>
<gene>
    <name evidence="15" type="ORF">mPipKuh1_019374</name>
</gene>
<dbReference type="GO" id="GO:0000981">
    <property type="term" value="F:DNA-binding transcription factor activity, RNA polymerase II-specific"/>
    <property type="evidence" value="ECO:0007669"/>
    <property type="project" value="TreeGrafter"/>
</dbReference>
<name>A0A7J7UV14_PIPKU</name>
<evidence type="ECO:0000256" key="12">
    <source>
        <dbReference type="PROSITE-ProRule" id="PRU00042"/>
    </source>
</evidence>
<feature type="compositionally biased region" description="Basic and acidic residues" evidence="13">
    <location>
        <begin position="12"/>
        <end position="25"/>
    </location>
</feature>
<dbReference type="GO" id="GO:0008270">
    <property type="term" value="F:zinc ion binding"/>
    <property type="evidence" value="ECO:0007669"/>
    <property type="project" value="UniProtKB-KW"/>
</dbReference>
<feature type="domain" description="C2H2-type" evidence="14">
    <location>
        <begin position="300"/>
        <end position="328"/>
    </location>
</feature>
<protein>
    <submittedName>
        <fullName evidence="15">Zinc finger protein 648</fullName>
    </submittedName>
</protein>
<proteinExistence type="inferred from homology"/>
<evidence type="ECO:0000256" key="10">
    <source>
        <dbReference type="ARBA" id="ARBA00023163"/>
    </source>
</evidence>
<dbReference type="PROSITE" id="PS50157">
    <property type="entry name" value="ZINC_FINGER_C2H2_2"/>
    <property type="match status" value="10"/>
</dbReference>
<dbReference type="Proteomes" id="UP000558488">
    <property type="component" value="Unassembled WGS sequence"/>
</dbReference>
<evidence type="ECO:0000259" key="14">
    <source>
        <dbReference type="PROSITE" id="PS50157"/>
    </source>
</evidence>
<feature type="domain" description="C2H2-type" evidence="14">
    <location>
        <begin position="244"/>
        <end position="271"/>
    </location>
</feature>
<dbReference type="FunFam" id="3.30.160.60:FF:000785">
    <property type="entry name" value="zinc finger protein 648"/>
    <property type="match status" value="1"/>
</dbReference>
<comment type="caution">
    <text evidence="15">The sequence shown here is derived from an EMBL/GenBank/DDBJ whole genome shotgun (WGS) entry which is preliminary data.</text>
</comment>
<dbReference type="GO" id="GO:0000978">
    <property type="term" value="F:RNA polymerase II cis-regulatory region sequence-specific DNA binding"/>
    <property type="evidence" value="ECO:0007669"/>
    <property type="project" value="TreeGrafter"/>
</dbReference>
<evidence type="ECO:0000256" key="3">
    <source>
        <dbReference type="ARBA" id="ARBA00006991"/>
    </source>
</evidence>
<dbReference type="FunFam" id="3.30.160.60:FF:000363">
    <property type="entry name" value="Zinc finger protein 239"/>
    <property type="match status" value="1"/>
</dbReference>
<keyword evidence="4" id="KW-0479">Metal-binding</keyword>
<dbReference type="Gene3D" id="3.30.160.60">
    <property type="entry name" value="Classic Zinc Finger"/>
    <property type="match status" value="10"/>
</dbReference>
<dbReference type="FunFam" id="3.30.160.60:FF:001238">
    <property type="entry name" value="Zinc finger protein 648"/>
    <property type="match status" value="1"/>
</dbReference>
<evidence type="ECO:0000256" key="8">
    <source>
        <dbReference type="ARBA" id="ARBA00023015"/>
    </source>
</evidence>
<feature type="domain" description="C2H2-type" evidence="14">
    <location>
        <begin position="329"/>
        <end position="356"/>
    </location>
</feature>
<evidence type="ECO:0000256" key="1">
    <source>
        <dbReference type="ARBA" id="ARBA00003767"/>
    </source>
</evidence>
<evidence type="ECO:0000256" key="4">
    <source>
        <dbReference type="ARBA" id="ARBA00022723"/>
    </source>
</evidence>
<comment type="subcellular location">
    <subcellularLocation>
        <location evidence="2">Nucleus</location>
    </subcellularLocation>
</comment>
<feature type="compositionally biased region" description="Acidic residues" evidence="13">
    <location>
        <begin position="26"/>
        <end position="41"/>
    </location>
</feature>
<evidence type="ECO:0000256" key="2">
    <source>
        <dbReference type="ARBA" id="ARBA00004123"/>
    </source>
</evidence>
<keyword evidence="7" id="KW-0862">Zinc</keyword>
<dbReference type="FunFam" id="3.30.160.60:FF:000185">
    <property type="entry name" value="zinc finger protein 319"/>
    <property type="match status" value="2"/>
</dbReference>
<feature type="domain" description="C2H2-type" evidence="14">
    <location>
        <begin position="497"/>
        <end position="524"/>
    </location>
</feature>
<feature type="compositionally biased region" description="Low complexity" evidence="13">
    <location>
        <begin position="198"/>
        <end position="207"/>
    </location>
</feature>
<dbReference type="GO" id="GO:0005634">
    <property type="term" value="C:nucleus"/>
    <property type="evidence" value="ECO:0007669"/>
    <property type="project" value="UniProtKB-SubCell"/>
</dbReference>
<dbReference type="FunFam" id="3.30.160.60:FF:000585">
    <property type="entry name" value="zinc finger protein 784"/>
    <property type="match status" value="1"/>
</dbReference>
<evidence type="ECO:0000256" key="11">
    <source>
        <dbReference type="ARBA" id="ARBA00023242"/>
    </source>
</evidence>
<accession>A0A7J7UV14</accession>
<keyword evidence="16" id="KW-1185">Reference proteome</keyword>
<comment type="similarity">
    <text evidence="3">Belongs to the krueppel C2H2-type zinc-finger protein family.</text>
</comment>
<dbReference type="PANTHER" id="PTHR23226:SF248">
    <property type="entry name" value="ZINC FINGER PROTEIN 648"/>
    <property type="match status" value="1"/>
</dbReference>
<keyword evidence="11" id="KW-0539">Nucleus</keyword>
<dbReference type="InterPro" id="IPR036236">
    <property type="entry name" value="Znf_C2H2_sf"/>
</dbReference>
<dbReference type="PANTHER" id="PTHR23226">
    <property type="entry name" value="ZINC FINGER AND SCAN DOMAIN-CONTAINING"/>
    <property type="match status" value="1"/>
</dbReference>
<feature type="domain" description="C2H2-type" evidence="14">
    <location>
        <begin position="441"/>
        <end position="468"/>
    </location>
</feature>
<dbReference type="PROSITE" id="PS00028">
    <property type="entry name" value="ZINC_FINGER_C2H2_1"/>
    <property type="match status" value="10"/>
</dbReference>
<dbReference type="InterPro" id="IPR013087">
    <property type="entry name" value="Znf_C2H2_type"/>
</dbReference>
<feature type="compositionally biased region" description="Polar residues" evidence="13">
    <location>
        <begin position="103"/>
        <end position="116"/>
    </location>
</feature>
<evidence type="ECO:0000256" key="9">
    <source>
        <dbReference type="ARBA" id="ARBA00023125"/>
    </source>
</evidence>
<keyword evidence="5" id="KW-0677">Repeat</keyword>
<dbReference type="SMART" id="SM00355">
    <property type="entry name" value="ZnF_C2H2"/>
    <property type="match status" value="10"/>
</dbReference>
<comment type="function">
    <text evidence="1">May be involved in transcriptional regulation.</text>
</comment>
<dbReference type="FunFam" id="3.30.160.60:FF:002343">
    <property type="entry name" value="Zinc finger protein 33A"/>
    <property type="match status" value="1"/>
</dbReference>
<evidence type="ECO:0000256" key="7">
    <source>
        <dbReference type="ARBA" id="ARBA00022833"/>
    </source>
</evidence>
<reference evidence="15 16" key="1">
    <citation type="journal article" date="2020" name="Nature">
        <title>Six reference-quality genomes reveal evolution of bat adaptations.</title>
        <authorList>
            <person name="Jebb D."/>
            <person name="Huang Z."/>
            <person name="Pippel M."/>
            <person name="Hughes G.M."/>
            <person name="Lavrichenko K."/>
            <person name="Devanna P."/>
            <person name="Winkler S."/>
            <person name="Jermiin L.S."/>
            <person name="Skirmuntt E.C."/>
            <person name="Katzourakis A."/>
            <person name="Burkitt-Gray L."/>
            <person name="Ray D.A."/>
            <person name="Sullivan K.A.M."/>
            <person name="Roscito J.G."/>
            <person name="Kirilenko B.M."/>
            <person name="Davalos L.M."/>
            <person name="Corthals A.P."/>
            <person name="Power M.L."/>
            <person name="Jones G."/>
            <person name="Ransome R.D."/>
            <person name="Dechmann D.K.N."/>
            <person name="Locatelli A.G."/>
            <person name="Puechmaille S.J."/>
            <person name="Fedrigo O."/>
            <person name="Jarvis E.D."/>
            <person name="Hiller M."/>
            <person name="Vernes S.C."/>
            <person name="Myers E.W."/>
            <person name="Teeling E.C."/>
        </authorList>
    </citation>
    <scope>NUCLEOTIDE SEQUENCE [LARGE SCALE GENOMIC DNA]</scope>
    <source>
        <strain evidence="15">MPipKuh1</strain>
        <tissue evidence="15">Flight muscle</tissue>
    </source>
</reference>
<sequence length="532" mass="58115">MAEGVSQDTGGEEPHEPRKLSMHVESEDEDGGEAGDQESIADPDHLACPRGSSPVTRDNAHLLWPQPPSEEEEKFSDSGAGVPGGKPVASRGKSLRGRDESKTTQTLASPGSSVAQSALFGGLSHRMSSRKQPPRASLSAGDDGDFPGTGRYSCAQRGVDMSPDNCSPACVLKQETHTGSQGSPTTATLAVAGPAKVGTGQQGQRPAGAGGQEETLPCKGLQGSRAFQKPTDPLGVQMRGDKPYACELCGKAYSHRGTLQQHRRLHTGERPYRCPFCSKAYTWSSDHRKHLRTHTGEKPYPCPDCGKAFVRSSDLRKHQCNMHSRDRPFPCAQCGRTFHKPLSLLRHQRAHRGQKPFRCPACGREFAVASRMAEHQRVHSGERPFRCPTCSKSFSKSSNLTEHQTLHSGQRPFKCADCGAAFAQPSRLARHQRIHTGERPFPCAQCGQAFARSSTLKRHQQIHSGEKGFLCAQCGRAFRIASELAQHIRGHNGERPYQCEDCGQAFTRSNHLQRHRAKHGTCKRDPIPSCDE</sequence>
<feature type="domain" description="C2H2-type" evidence="14">
    <location>
        <begin position="357"/>
        <end position="384"/>
    </location>
</feature>
<dbReference type="FunFam" id="3.30.160.60:FF:000771">
    <property type="entry name" value="zinc finger protein 648"/>
    <property type="match status" value="1"/>
</dbReference>
<evidence type="ECO:0000256" key="13">
    <source>
        <dbReference type="SAM" id="MobiDB-lite"/>
    </source>
</evidence>
<feature type="domain" description="C2H2-type" evidence="14">
    <location>
        <begin position="272"/>
        <end position="299"/>
    </location>
</feature>
<feature type="region of interest" description="Disordered" evidence="13">
    <location>
        <begin position="1"/>
        <end position="156"/>
    </location>
</feature>
<dbReference type="AlphaFoldDB" id="A0A7J7UV14"/>
<dbReference type="OrthoDB" id="654211at2759"/>
<keyword evidence="6 12" id="KW-0863">Zinc-finger</keyword>
<evidence type="ECO:0000313" key="15">
    <source>
        <dbReference type="EMBL" id="KAF6316777.1"/>
    </source>
</evidence>
<dbReference type="FunFam" id="3.30.160.60:FF:001822">
    <property type="entry name" value="Zinc finger protein 648"/>
    <property type="match status" value="1"/>
</dbReference>
<keyword evidence="10" id="KW-0804">Transcription</keyword>
<dbReference type="EMBL" id="JACAGB010000018">
    <property type="protein sequence ID" value="KAF6316777.1"/>
    <property type="molecule type" value="Genomic_DNA"/>
</dbReference>
<feature type="region of interest" description="Disordered" evidence="13">
    <location>
        <begin position="196"/>
        <end position="215"/>
    </location>
</feature>
<dbReference type="Pfam" id="PF00096">
    <property type="entry name" value="zf-C2H2"/>
    <property type="match status" value="8"/>
</dbReference>
<dbReference type="SUPFAM" id="SSF57667">
    <property type="entry name" value="beta-beta-alpha zinc fingers"/>
    <property type="match status" value="6"/>
</dbReference>
<evidence type="ECO:0000313" key="16">
    <source>
        <dbReference type="Proteomes" id="UP000558488"/>
    </source>
</evidence>
<keyword evidence="8" id="KW-0805">Transcription regulation</keyword>
<dbReference type="FunFam" id="3.30.160.60:FF:002291">
    <property type="entry name" value="Zinc finger protein 648"/>
    <property type="match status" value="1"/>
</dbReference>
<feature type="domain" description="C2H2-type" evidence="14">
    <location>
        <begin position="469"/>
        <end position="496"/>
    </location>
</feature>